<dbReference type="SUPFAM" id="SSF48403">
    <property type="entry name" value="Ankyrin repeat"/>
    <property type="match status" value="1"/>
</dbReference>
<name>A0A3B4C936_PYGNA</name>
<dbReference type="OMA" id="EREGHCL"/>
<sequence length="249" mass="27136">TALTRSVYLEPHQTAVFTSQPGINIDLLGHWWRSPPPIPVINTSFSLRFLSAEVKSFRLQPVGGAASRSPRLQLAVKRTDRDGSRAGGRLYRRSSGGSVAPPSGQADAVLERDGHRLLRCAQDGDLRALKELLDRGCDVNFRDGFYWTPLMCASHAGQREAVRLLLNRGAAWVGVVDTQGRDARSLALQAGHQDVVTELERFGLAENSLTPDDITPRLGLKASLSVSDCSVLNLLSSLDVISQNKISQK</sequence>
<dbReference type="SMART" id="SM00248">
    <property type="entry name" value="ANK"/>
    <property type="match status" value="2"/>
</dbReference>
<dbReference type="GeneTree" id="ENSGT00390000003292"/>
<dbReference type="InterPro" id="IPR002110">
    <property type="entry name" value="Ankyrin_rpt"/>
</dbReference>
<reference evidence="2" key="3">
    <citation type="submission" date="2025-09" db="UniProtKB">
        <authorList>
            <consortium name="Ensembl"/>
        </authorList>
    </citation>
    <scope>IDENTIFICATION</scope>
</reference>
<dbReference type="Gene3D" id="1.25.40.20">
    <property type="entry name" value="Ankyrin repeat-containing domain"/>
    <property type="match status" value="1"/>
</dbReference>
<reference evidence="2" key="2">
    <citation type="submission" date="2025-08" db="UniProtKB">
        <authorList>
            <consortium name="Ensembl"/>
        </authorList>
    </citation>
    <scope>IDENTIFICATION</scope>
</reference>
<reference evidence="2 3" key="1">
    <citation type="submission" date="2020-10" db="EMBL/GenBank/DDBJ databases">
        <title>Pygocentrus nattereri (red-bellied piranha) genome, fPygNat1, primary haplotype.</title>
        <authorList>
            <person name="Myers G."/>
            <person name="Meyer A."/>
            <person name="Karagic N."/>
            <person name="Pippel M."/>
            <person name="Winkler S."/>
            <person name="Tracey A."/>
            <person name="Wood J."/>
            <person name="Formenti G."/>
            <person name="Howe K."/>
            <person name="Fedrigo O."/>
            <person name="Jarvis E.D."/>
        </authorList>
    </citation>
    <scope>NUCLEOTIDE SEQUENCE [LARGE SCALE GENOMIC DNA]</scope>
</reference>
<dbReference type="Pfam" id="PF12796">
    <property type="entry name" value="Ank_2"/>
    <property type="match status" value="1"/>
</dbReference>
<protein>
    <submittedName>
        <fullName evidence="2">Uncharacterized protein</fullName>
    </submittedName>
</protein>
<dbReference type="PANTHER" id="PTHR20923:SF1">
    <property type="entry name" value="G PATCH DOMAIN AND ANKYRIN REPEAT-CONTAINING PROTEIN 1"/>
    <property type="match status" value="1"/>
</dbReference>
<dbReference type="Proteomes" id="UP001501920">
    <property type="component" value="Chromosome 12"/>
</dbReference>
<gene>
    <name evidence="2" type="primary">GPANK1</name>
</gene>
<dbReference type="STRING" id="42514.ENSPNAP00000008178"/>
<evidence type="ECO:0000313" key="3">
    <source>
        <dbReference type="Proteomes" id="UP001501920"/>
    </source>
</evidence>
<dbReference type="Ensembl" id="ENSPNAT00000000584.2">
    <property type="protein sequence ID" value="ENSPNAP00000008178.2"/>
    <property type="gene ID" value="ENSPNAG00000013793.2"/>
</dbReference>
<evidence type="ECO:0000256" key="1">
    <source>
        <dbReference type="SAM" id="MobiDB-lite"/>
    </source>
</evidence>
<dbReference type="AlphaFoldDB" id="A0A3B4C936"/>
<proteinExistence type="predicted"/>
<feature type="compositionally biased region" description="Low complexity" evidence="1">
    <location>
        <begin position="87"/>
        <end position="98"/>
    </location>
</feature>
<feature type="region of interest" description="Disordered" evidence="1">
    <location>
        <begin position="78"/>
        <end position="106"/>
    </location>
</feature>
<dbReference type="PANTHER" id="PTHR20923">
    <property type="entry name" value="BAT4 PROTEIN-RELATED"/>
    <property type="match status" value="1"/>
</dbReference>
<accession>A0A3B4C936</accession>
<keyword evidence="3" id="KW-1185">Reference proteome</keyword>
<organism evidence="2 3">
    <name type="scientific">Pygocentrus nattereri</name>
    <name type="common">Red-bellied piranha</name>
    <dbReference type="NCBI Taxonomy" id="42514"/>
    <lineage>
        <taxon>Eukaryota</taxon>
        <taxon>Metazoa</taxon>
        <taxon>Chordata</taxon>
        <taxon>Craniata</taxon>
        <taxon>Vertebrata</taxon>
        <taxon>Euteleostomi</taxon>
        <taxon>Actinopterygii</taxon>
        <taxon>Neopterygii</taxon>
        <taxon>Teleostei</taxon>
        <taxon>Ostariophysi</taxon>
        <taxon>Characiformes</taxon>
        <taxon>Characoidei</taxon>
        <taxon>Pygocentrus</taxon>
    </lineage>
</organism>
<evidence type="ECO:0000313" key="2">
    <source>
        <dbReference type="Ensembl" id="ENSPNAP00000008178.2"/>
    </source>
</evidence>
<dbReference type="InterPro" id="IPR036770">
    <property type="entry name" value="Ankyrin_rpt-contain_sf"/>
</dbReference>
<dbReference type="InterPro" id="IPR039146">
    <property type="entry name" value="GPANK1"/>
</dbReference>